<gene>
    <name evidence="1" type="ORF">S03H2_14796</name>
</gene>
<proteinExistence type="predicted"/>
<sequence length="29" mass="3204">TGLNINKCPIVNVIKKIKIIERNIALPST</sequence>
<accession>X1HKH6</accession>
<feature type="non-terminal residue" evidence="1">
    <location>
        <position position="1"/>
    </location>
</feature>
<name>X1HKH6_9ZZZZ</name>
<reference evidence="1" key="1">
    <citation type="journal article" date="2014" name="Front. Microbiol.">
        <title>High frequency of phylogenetically diverse reductive dehalogenase-homologous genes in deep subseafloor sedimentary metagenomes.</title>
        <authorList>
            <person name="Kawai M."/>
            <person name="Futagami T."/>
            <person name="Toyoda A."/>
            <person name="Takaki Y."/>
            <person name="Nishi S."/>
            <person name="Hori S."/>
            <person name="Arai W."/>
            <person name="Tsubouchi T."/>
            <person name="Morono Y."/>
            <person name="Uchiyama I."/>
            <person name="Ito T."/>
            <person name="Fujiyama A."/>
            <person name="Inagaki F."/>
            <person name="Takami H."/>
        </authorList>
    </citation>
    <scope>NUCLEOTIDE SEQUENCE</scope>
    <source>
        <strain evidence="1">Expedition CK06-06</strain>
    </source>
</reference>
<dbReference type="EMBL" id="BARU01007516">
    <property type="protein sequence ID" value="GAH45828.1"/>
    <property type="molecule type" value="Genomic_DNA"/>
</dbReference>
<dbReference type="AlphaFoldDB" id="X1HKH6"/>
<organism evidence="1">
    <name type="scientific">marine sediment metagenome</name>
    <dbReference type="NCBI Taxonomy" id="412755"/>
    <lineage>
        <taxon>unclassified sequences</taxon>
        <taxon>metagenomes</taxon>
        <taxon>ecological metagenomes</taxon>
    </lineage>
</organism>
<evidence type="ECO:0000313" key="1">
    <source>
        <dbReference type="EMBL" id="GAH45828.1"/>
    </source>
</evidence>
<comment type="caution">
    <text evidence="1">The sequence shown here is derived from an EMBL/GenBank/DDBJ whole genome shotgun (WGS) entry which is preliminary data.</text>
</comment>
<protein>
    <submittedName>
        <fullName evidence="1">Uncharacterized protein</fullName>
    </submittedName>
</protein>